<sequence>MKKKIAWVTDSTAHITEELQQHPDVYVVPMSIIFGEDIYEDGLTVTPDNLYTKISEYPELPTTSQPPIGKFVTLYEELQEKYEQVIMIHVSSLISGTYAGSRQAAEMVGIKYHAIDSKAMSYAMTYMLQDGLQLQEEGKTVEEIVTYIEGMISALENYILLGNLKQMYKGGRMNGVQFFLGTMLNIKPIITIKEGVFQMFDKVRTEKRAVQRLMDQFASAYEKVAINRLAILHGNRLQDAQKWKEMLVEKYPSLAIDICPISSTIGVHAGEGTLAVLWFNK</sequence>
<dbReference type="SUPFAM" id="SSF82549">
    <property type="entry name" value="DAK1/DegV-like"/>
    <property type="match status" value="1"/>
</dbReference>
<dbReference type="GO" id="GO:0008289">
    <property type="term" value="F:lipid binding"/>
    <property type="evidence" value="ECO:0007669"/>
    <property type="project" value="UniProtKB-KW"/>
</dbReference>
<name>A0A917EQH5_9BACI</name>
<accession>A0A917EQH5</accession>
<dbReference type="RefSeq" id="WP_188388549.1">
    <property type="nucleotide sequence ID" value="NZ_BMFK01000001.1"/>
</dbReference>
<dbReference type="PANTHER" id="PTHR33434">
    <property type="entry name" value="DEGV DOMAIN-CONTAINING PROTEIN DR_1986-RELATED"/>
    <property type="match status" value="1"/>
</dbReference>
<reference evidence="2" key="2">
    <citation type="submission" date="2020-09" db="EMBL/GenBank/DDBJ databases">
        <authorList>
            <person name="Sun Q."/>
            <person name="Zhou Y."/>
        </authorList>
    </citation>
    <scope>NUCLEOTIDE SEQUENCE</scope>
    <source>
        <strain evidence="2">CGMCC 1.12698</strain>
    </source>
</reference>
<dbReference type="Gene3D" id="3.30.1180.10">
    <property type="match status" value="1"/>
</dbReference>
<protein>
    <submittedName>
        <fullName evidence="2">Protein DegV</fullName>
    </submittedName>
</protein>
<evidence type="ECO:0000313" key="2">
    <source>
        <dbReference type="EMBL" id="GGE73157.1"/>
    </source>
</evidence>
<proteinExistence type="predicted"/>
<dbReference type="AlphaFoldDB" id="A0A917EQH5"/>
<organism evidence="2 3">
    <name type="scientific">Priestia taiwanensis</name>
    <dbReference type="NCBI Taxonomy" id="1347902"/>
    <lineage>
        <taxon>Bacteria</taxon>
        <taxon>Bacillati</taxon>
        <taxon>Bacillota</taxon>
        <taxon>Bacilli</taxon>
        <taxon>Bacillales</taxon>
        <taxon>Bacillaceae</taxon>
        <taxon>Priestia</taxon>
    </lineage>
</organism>
<dbReference type="PANTHER" id="PTHR33434:SF2">
    <property type="entry name" value="FATTY ACID-BINDING PROTEIN TM_1468"/>
    <property type="match status" value="1"/>
</dbReference>
<dbReference type="InterPro" id="IPR050270">
    <property type="entry name" value="DegV_domain_contain"/>
</dbReference>
<comment type="caution">
    <text evidence="2">The sequence shown here is derived from an EMBL/GenBank/DDBJ whole genome shotgun (WGS) entry which is preliminary data.</text>
</comment>
<keyword evidence="1" id="KW-0446">Lipid-binding</keyword>
<dbReference type="EMBL" id="BMFK01000001">
    <property type="protein sequence ID" value="GGE73157.1"/>
    <property type="molecule type" value="Genomic_DNA"/>
</dbReference>
<gene>
    <name evidence="2" type="primary">degV</name>
    <name evidence="2" type="ORF">GCM10007140_23780</name>
</gene>
<dbReference type="InterPro" id="IPR003797">
    <property type="entry name" value="DegV"/>
</dbReference>
<evidence type="ECO:0000256" key="1">
    <source>
        <dbReference type="ARBA" id="ARBA00023121"/>
    </source>
</evidence>
<dbReference type="NCBIfam" id="TIGR00762">
    <property type="entry name" value="DegV"/>
    <property type="match status" value="1"/>
</dbReference>
<dbReference type="Gene3D" id="3.40.50.10170">
    <property type="match status" value="1"/>
</dbReference>
<dbReference type="Proteomes" id="UP000605259">
    <property type="component" value="Unassembled WGS sequence"/>
</dbReference>
<evidence type="ECO:0000313" key="3">
    <source>
        <dbReference type="Proteomes" id="UP000605259"/>
    </source>
</evidence>
<dbReference type="PROSITE" id="PS51482">
    <property type="entry name" value="DEGV"/>
    <property type="match status" value="1"/>
</dbReference>
<dbReference type="InterPro" id="IPR043168">
    <property type="entry name" value="DegV_C"/>
</dbReference>
<keyword evidence="3" id="KW-1185">Reference proteome</keyword>
<reference evidence="2" key="1">
    <citation type="journal article" date="2014" name="Int. J. Syst. Evol. Microbiol.">
        <title>Complete genome sequence of Corynebacterium casei LMG S-19264T (=DSM 44701T), isolated from a smear-ripened cheese.</title>
        <authorList>
            <consortium name="US DOE Joint Genome Institute (JGI-PGF)"/>
            <person name="Walter F."/>
            <person name="Albersmeier A."/>
            <person name="Kalinowski J."/>
            <person name="Ruckert C."/>
        </authorList>
    </citation>
    <scope>NUCLEOTIDE SEQUENCE</scope>
    <source>
        <strain evidence="2">CGMCC 1.12698</strain>
    </source>
</reference>
<dbReference type="Pfam" id="PF02645">
    <property type="entry name" value="DegV"/>
    <property type="match status" value="1"/>
</dbReference>